<dbReference type="InterPro" id="IPR050483">
    <property type="entry name" value="CoA-transferase_III_domain"/>
</dbReference>
<dbReference type="Gene3D" id="3.40.50.10540">
    <property type="entry name" value="Crotonobetainyl-coa:carnitine coa-transferase, domain 1"/>
    <property type="match status" value="1"/>
</dbReference>
<feature type="non-terminal residue" evidence="2">
    <location>
        <position position="279"/>
    </location>
</feature>
<accession>A0A4S5BMB8</accession>
<reference evidence="2 3" key="1">
    <citation type="submission" date="2019-04" db="EMBL/GenBank/DDBJ databases">
        <title>Draft genome sequences for three unisolated Alnus-infective Frankia Sp+ strains, AgTrS, AiOr and AvVan, the first sequenced Frankia strains able to sporulate in-planta.</title>
        <authorList>
            <person name="Bethencourt L."/>
            <person name="Vautrin F."/>
            <person name="Taib N."/>
            <person name="Dubost A."/>
            <person name="Castro-Garcia L."/>
            <person name="Imbaud O."/>
            <person name="Abrouk D."/>
            <person name="Fournier P."/>
            <person name="Briolay J."/>
            <person name="Nguyen A."/>
            <person name="Normand P."/>
            <person name="Fernandez M.P."/>
            <person name="Brochier-Armanet C."/>
            <person name="Herrera-Belaroussi A."/>
        </authorList>
    </citation>
    <scope>NUCLEOTIDE SEQUENCE [LARGE SCALE GENOMIC DNA]</scope>
    <source>
        <strain evidence="2 3">AvVan</strain>
    </source>
</reference>
<dbReference type="Proteomes" id="UP000305282">
    <property type="component" value="Unassembled WGS sequence"/>
</dbReference>
<dbReference type="InterPro" id="IPR003673">
    <property type="entry name" value="CoA-Trfase_fam_III"/>
</dbReference>
<keyword evidence="3" id="KW-1185">Reference proteome</keyword>
<dbReference type="PANTHER" id="PTHR48207:SF3">
    <property type="entry name" value="SUCCINATE--HYDROXYMETHYLGLUTARATE COA-TRANSFERASE"/>
    <property type="match status" value="1"/>
</dbReference>
<dbReference type="AlphaFoldDB" id="A0A4S5BMB8"/>
<dbReference type="OrthoDB" id="9797653at2"/>
<evidence type="ECO:0000256" key="1">
    <source>
        <dbReference type="ARBA" id="ARBA00022679"/>
    </source>
</evidence>
<proteinExistence type="predicted"/>
<organism evidence="2 3">
    <name type="scientific">Candidatus Frankia alpina</name>
    <dbReference type="NCBI Taxonomy" id="2699483"/>
    <lineage>
        <taxon>Bacteria</taxon>
        <taxon>Bacillati</taxon>
        <taxon>Actinomycetota</taxon>
        <taxon>Actinomycetes</taxon>
        <taxon>Frankiales</taxon>
        <taxon>Frankiaceae</taxon>
        <taxon>Frankia</taxon>
    </lineage>
</organism>
<dbReference type="InterPro" id="IPR023606">
    <property type="entry name" value="CoA-Trfase_III_dom_1_sf"/>
</dbReference>
<keyword evidence="1 2" id="KW-0808">Transferase</keyword>
<protein>
    <submittedName>
        <fullName evidence="2">CoA transferase</fullName>
    </submittedName>
</protein>
<dbReference type="Pfam" id="PF02515">
    <property type="entry name" value="CoA_transf_3"/>
    <property type="match status" value="1"/>
</dbReference>
<dbReference type="EMBL" id="SSXH01000944">
    <property type="protein sequence ID" value="THJ32203.1"/>
    <property type="molecule type" value="Genomic_DNA"/>
</dbReference>
<dbReference type="PANTHER" id="PTHR48207">
    <property type="entry name" value="SUCCINATE--HYDROXYMETHYLGLUTARATE COA-TRANSFERASE"/>
    <property type="match status" value="1"/>
</dbReference>
<comment type="caution">
    <text evidence="2">The sequence shown here is derived from an EMBL/GenBank/DDBJ whole genome shotgun (WGS) entry which is preliminary data.</text>
</comment>
<dbReference type="SUPFAM" id="SSF89796">
    <property type="entry name" value="CoA-transferase family III (CaiB/BaiF)"/>
    <property type="match status" value="1"/>
</dbReference>
<gene>
    <name evidence="2" type="ORF">E7Y31_22230</name>
</gene>
<sequence length="279" mass="28936">MPDTTALSDTTALPDAAAVPAPRRAAAPTSGAVVGKPLAGITVVSIEQAVAAPFATRQLVDLGARVIKIERPGAGDFARGYGETVKGLASYFVWLNRAKESLTLDLKQPEAREVLAGLLAGADVFVQNLAPGAAARLGLDAATLRTRDPRMIVCDISGYGSAGPLRDKKAYDLLIQCETGLLSVTGAPDAPAKVGISVADISAGMYAYTAVLTALFMRERTGEGAALEVSLFDSLTEWMAQPMYYAMYTGVPPARTGTSHASIAPYGGFRTGDGGSVQL</sequence>
<evidence type="ECO:0000313" key="2">
    <source>
        <dbReference type="EMBL" id="THJ32203.1"/>
    </source>
</evidence>
<evidence type="ECO:0000313" key="3">
    <source>
        <dbReference type="Proteomes" id="UP000305282"/>
    </source>
</evidence>
<dbReference type="GO" id="GO:0008410">
    <property type="term" value="F:CoA-transferase activity"/>
    <property type="evidence" value="ECO:0007669"/>
    <property type="project" value="TreeGrafter"/>
</dbReference>
<name>A0A4S5BMB8_9ACTN</name>